<keyword evidence="5" id="KW-0614">Plasmid</keyword>
<dbReference type="InterPro" id="IPR010982">
    <property type="entry name" value="Lambda_DNA-bd_dom_sf"/>
</dbReference>
<dbReference type="GO" id="GO:0003677">
    <property type="term" value="F:DNA binding"/>
    <property type="evidence" value="ECO:0007669"/>
    <property type="project" value="UniProtKB-KW"/>
</dbReference>
<accession>E4U3V4</accession>
<keyword evidence="3" id="KW-0804">Transcription</keyword>
<dbReference type="InterPro" id="IPR001387">
    <property type="entry name" value="Cro/C1-type_HTH"/>
</dbReference>
<evidence type="ECO:0000256" key="3">
    <source>
        <dbReference type="ARBA" id="ARBA00023163"/>
    </source>
</evidence>
<keyword evidence="2" id="KW-0238">DNA-binding</keyword>
<dbReference type="Proteomes" id="UP000008721">
    <property type="component" value="Plasmid pSULKU02"/>
</dbReference>
<geneLocation type="plasmid" evidence="5 6">
    <name>pSULKU02</name>
</geneLocation>
<dbReference type="InterPro" id="IPR052359">
    <property type="entry name" value="HTH-type_reg/antitoxin"/>
</dbReference>
<dbReference type="PANTHER" id="PTHR36511">
    <property type="entry name" value="MERR FAMILY BACTERIAL REGULATORY PROTEIN"/>
    <property type="match status" value="1"/>
</dbReference>
<dbReference type="Pfam" id="PF01381">
    <property type="entry name" value="HTH_3"/>
    <property type="match status" value="1"/>
</dbReference>
<dbReference type="EMBL" id="CP002357">
    <property type="protein sequence ID" value="ADR35370.1"/>
    <property type="molecule type" value="Genomic_DNA"/>
</dbReference>
<keyword evidence="6" id="KW-1185">Reference proteome</keyword>
<reference evidence="5 6" key="1">
    <citation type="journal article" date="2012" name="Stand. Genomic Sci.">
        <title>Complete genome sequence of the sulfur compounds oxidizing chemolithoautotroph Sulfuricurvum kujiense type strain (YK-1(T)).</title>
        <authorList>
            <person name="Han C."/>
            <person name="Kotsyurbenko O."/>
            <person name="Chertkov O."/>
            <person name="Held B."/>
            <person name="Lapidus A."/>
            <person name="Nolan M."/>
            <person name="Lucas S."/>
            <person name="Hammon N."/>
            <person name="Deshpande S."/>
            <person name="Cheng J.F."/>
            <person name="Tapia R."/>
            <person name="Goodwin L.A."/>
            <person name="Pitluck S."/>
            <person name="Liolios K."/>
            <person name="Pagani I."/>
            <person name="Ivanova N."/>
            <person name="Mavromatis K."/>
            <person name="Mikhailova N."/>
            <person name="Pati A."/>
            <person name="Chen A."/>
            <person name="Palaniappan K."/>
            <person name="Land M."/>
            <person name="Hauser L."/>
            <person name="Chang Y.J."/>
            <person name="Jeffries C.D."/>
            <person name="Brambilla E.M."/>
            <person name="Rohde M."/>
            <person name="Spring S."/>
            <person name="Sikorski J."/>
            <person name="Goker M."/>
            <person name="Woyke T."/>
            <person name="Bristow J."/>
            <person name="Eisen J.A."/>
            <person name="Markowitz V."/>
            <person name="Hugenholtz P."/>
            <person name="Kyrpides N.C."/>
            <person name="Klenk H.P."/>
            <person name="Detter J.C."/>
        </authorList>
    </citation>
    <scope>NUCLEOTIDE SEQUENCE [LARGE SCALE GENOMIC DNA]</scope>
    <source>
        <strain evidence="6">ATCC BAA-921 / DSM 16994 / JCM 11577 / YK-1</strain>
    </source>
</reference>
<evidence type="ECO:0000259" key="4">
    <source>
        <dbReference type="PROSITE" id="PS50943"/>
    </source>
</evidence>
<protein>
    <submittedName>
        <fullName evidence="5">Transcriptional regulator, XRE family</fullName>
    </submittedName>
</protein>
<evidence type="ECO:0000313" key="6">
    <source>
        <dbReference type="Proteomes" id="UP000008721"/>
    </source>
</evidence>
<name>E4U3V4_SULKY</name>
<dbReference type="NCBIfam" id="NF041265">
    <property type="entry name" value="NadS"/>
    <property type="match status" value="1"/>
</dbReference>
<dbReference type="OrthoDB" id="9799384at2"/>
<dbReference type="AlphaFoldDB" id="E4U3V4"/>
<dbReference type="PROSITE" id="PS50943">
    <property type="entry name" value="HTH_CROC1"/>
    <property type="match status" value="1"/>
</dbReference>
<dbReference type="PANTHER" id="PTHR36511:SF3">
    <property type="entry name" value="ANTITOXIN HIGA-2"/>
    <property type="match status" value="1"/>
</dbReference>
<evidence type="ECO:0000256" key="2">
    <source>
        <dbReference type="ARBA" id="ARBA00023125"/>
    </source>
</evidence>
<proteinExistence type="predicted"/>
<evidence type="ECO:0000313" key="5">
    <source>
        <dbReference type="EMBL" id="ADR35370.1"/>
    </source>
</evidence>
<dbReference type="CDD" id="cd00093">
    <property type="entry name" value="HTH_XRE"/>
    <property type="match status" value="1"/>
</dbReference>
<dbReference type="SUPFAM" id="SSF47413">
    <property type="entry name" value="lambda repressor-like DNA-binding domains"/>
    <property type="match status" value="1"/>
</dbReference>
<dbReference type="InterPro" id="IPR047761">
    <property type="entry name" value="NadS-like"/>
</dbReference>
<evidence type="ECO:0000256" key="1">
    <source>
        <dbReference type="ARBA" id="ARBA00023015"/>
    </source>
</evidence>
<gene>
    <name evidence="5" type="ordered locus">Sulku_2720</name>
</gene>
<organism evidence="5 6">
    <name type="scientific">Sulfuricurvum kujiense (strain ATCC BAA-921 / DSM 16994 / JCM 11577 / YK-1)</name>
    <dbReference type="NCBI Taxonomy" id="709032"/>
    <lineage>
        <taxon>Bacteria</taxon>
        <taxon>Pseudomonadati</taxon>
        <taxon>Campylobacterota</taxon>
        <taxon>Epsilonproteobacteria</taxon>
        <taxon>Campylobacterales</taxon>
        <taxon>Sulfurimonadaceae</taxon>
        <taxon>Sulfuricurvum</taxon>
    </lineage>
</organism>
<sequence>MEDAMFNDLLASVGEAKEILGKTKKPSRSFMIDEPDAKSIRARLKMTQDEFAGLLNISVNTLRNWEQSRRKPEGPARVLLGIAATHPEVFAH</sequence>
<feature type="domain" description="HTH cro/C1-type" evidence="4">
    <location>
        <begin position="38"/>
        <end position="72"/>
    </location>
</feature>
<dbReference type="Gene3D" id="1.10.260.40">
    <property type="entry name" value="lambda repressor-like DNA-binding domains"/>
    <property type="match status" value="1"/>
</dbReference>
<dbReference type="KEGG" id="sku:Sulku_2720"/>
<keyword evidence="1" id="KW-0805">Transcription regulation</keyword>
<dbReference type="HOGENOM" id="CLU_144725_3_2_7"/>